<dbReference type="PANTHER" id="PTHR11373:SF4">
    <property type="entry name" value="DEOXYNUCLEOSIDE TRIPHOSPHATE TRIPHOSPHOHYDROLASE SAMHD1"/>
    <property type="match status" value="1"/>
</dbReference>
<feature type="compositionally biased region" description="Pro residues" evidence="1">
    <location>
        <begin position="865"/>
        <end position="882"/>
    </location>
</feature>
<dbReference type="InterPro" id="IPR050135">
    <property type="entry name" value="dGTPase-like"/>
</dbReference>
<dbReference type="SUPFAM" id="SSF109604">
    <property type="entry name" value="HD-domain/PDEase-like"/>
    <property type="match status" value="1"/>
</dbReference>
<dbReference type="Pfam" id="PF01966">
    <property type="entry name" value="HD"/>
    <property type="match status" value="1"/>
</dbReference>
<evidence type="ECO:0000256" key="1">
    <source>
        <dbReference type="SAM" id="MobiDB-lite"/>
    </source>
</evidence>
<dbReference type="GO" id="GO:0006203">
    <property type="term" value="P:dGTP catabolic process"/>
    <property type="evidence" value="ECO:0007669"/>
    <property type="project" value="TreeGrafter"/>
</dbReference>
<feature type="region of interest" description="Disordered" evidence="1">
    <location>
        <begin position="1"/>
        <end position="22"/>
    </location>
</feature>
<feature type="compositionally biased region" description="Low complexity" evidence="1">
    <location>
        <begin position="361"/>
        <end position="377"/>
    </location>
</feature>
<dbReference type="AlphaFoldDB" id="A0A8H7P5N5"/>
<dbReference type="InterPro" id="IPR006674">
    <property type="entry name" value="HD_domain"/>
</dbReference>
<dbReference type="InterPro" id="IPR045509">
    <property type="entry name" value="HD_assoc_2"/>
</dbReference>
<feature type="region of interest" description="Disordered" evidence="1">
    <location>
        <begin position="316"/>
        <end position="340"/>
    </location>
</feature>
<dbReference type="GO" id="GO:0005634">
    <property type="term" value="C:nucleus"/>
    <property type="evidence" value="ECO:0007669"/>
    <property type="project" value="TreeGrafter"/>
</dbReference>
<dbReference type="Proteomes" id="UP000639403">
    <property type="component" value="Unassembled WGS sequence"/>
</dbReference>
<feature type="region of interest" description="Disordered" evidence="1">
    <location>
        <begin position="357"/>
        <end position="380"/>
    </location>
</feature>
<dbReference type="SMART" id="SM00471">
    <property type="entry name" value="HDc"/>
    <property type="match status" value="1"/>
</dbReference>
<dbReference type="Gene3D" id="3.30.70.2760">
    <property type="match status" value="1"/>
</dbReference>
<feature type="region of interest" description="Disordered" evidence="1">
    <location>
        <begin position="857"/>
        <end position="961"/>
    </location>
</feature>
<dbReference type="InterPro" id="IPR003607">
    <property type="entry name" value="HD/PDEase_dom"/>
</dbReference>
<reference evidence="3" key="2">
    <citation type="journal article" name="Front. Microbiol.">
        <title>Degradative Capacity of Two Strains of Rhodonia placenta: From Phenotype to Genotype.</title>
        <authorList>
            <person name="Kolle M."/>
            <person name="Horta M.A.C."/>
            <person name="Nowrousian M."/>
            <person name="Ohm R.A."/>
            <person name="Benz J.P."/>
            <person name="Pilgard A."/>
        </authorList>
    </citation>
    <scope>NUCLEOTIDE SEQUENCE</scope>
    <source>
        <strain evidence="3">FPRL280</strain>
    </source>
</reference>
<gene>
    <name evidence="3" type="ORF">IEO21_03580</name>
</gene>
<feature type="compositionally biased region" description="Polar residues" evidence="1">
    <location>
        <begin position="902"/>
        <end position="912"/>
    </location>
</feature>
<feature type="compositionally biased region" description="Pro residues" evidence="1">
    <location>
        <begin position="151"/>
        <end position="171"/>
    </location>
</feature>
<dbReference type="EMBL" id="JADOXO010000046">
    <property type="protein sequence ID" value="KAF9817216.1"/>
    <property type="molecule type" value="Genomic_DNA"/>
</dbReference>
<dbReference type="CDD" id="cd00077">
    <property type="entry name" value="HDc"/>
    <property type="match status" value="1"/>
</dbReference>
<dbReference type="Pfam" id="PF19276">
    <property type="entry name" value="HD_assoc_2"/>
    <property type="match status" value="1"/>
</dbReference>
<reference evidence="3" key="1">
    <citation type="submission" date="2020-11" db="EMBL/GenBank/DDBJ databases">
        <authorList>
            <person name="Koelle M."/>
            <person name="Horta M.A.C."/>
            <person name="Nowrousian M."/>
            <person name="Ohm R.A."/>
            <person name="Benz P."/>
            <person name="Pilgard A."/>
        </authorList>
    </citation>
    <scope>NUCLEOTIDE SEQUENCE</scope>
    <source>
        <strain evidence="3">FPRL280</strain>
    </source>
</reference>
<feature type="compositionally biased region" description="Basic and acidic residues" evidence="1">
    <location>
        <begin position="933"/>
        <end position="944"/>
    </location>
</feature>
<name>A0A8H7P5N5_9APHY</name>
<comment type="caution">
    <text evidence="3">The sequence shown here is derived from an EMBL/GenBank/DDBJ whole genome shotgun (WGS) entry which is preliminary data.</text>
</comment>
<evidence type="ECO:0000313" key="3">
    <source>
        <dbReference type="EMBL" id="KAF9817216.1"/>
    </source>
</evidence>
<protein>
    <recommendedName>
        <fullName evidence="2">HD/PDEase domain-containing protein</fullName>
    </recommendedName>
</protein>
<evidence type="ECO:0000259" key="2">
    <source>
        <dbReference type="SMART" id="SM00471"/>
    </source>
</evidence>
<organism evidence="3 4">
    <name type="scientific">Rhodonia placenta</name>
    <dbReference type="NCBI Taxonomy" id="104341"/>
    <lineage>
        <taxon>Eukaryota</taxon>
        <taxon>Fungi</taxon>
        <taxon>Dikarya</taxon>
        <taxon>Basidiomycota</taxon>
        <taxon>Agaricomycotina</taxon>
        <taxon>Agaricomycetes</taxon>
        <taxon>Polyporales</taxon>
        <taxon>Adustoporiaceae</taxon>
        <taxon>Rhodonia</taxon>
    </lineage>
</organism>
<dbReference type="Gene3D" id="1.10.3210.10">
    <property type="entry name" value="Hypothetical protein af1432"/>
    <property type="match status" value="1"/>
</dbReference>
<proteinExistence type="predicted"/>
<feature type="region of interest" description="Disordered" evidence="1">
    <location>
        <begin position="141"/>
        <end position="196"/>
    </location>
</feature>
<feature type="compositionally biased region" description="Low complexity" evidence="1">
    <location>
        <begin position="172"/>
        <end position="190"/>
    </location>
</feature>
<sequence>MDGAAAHVPTLPLPTSPADARTRMEESLKRSVTIVFWYKPHSAPIRLHEEVPTFPLLQLSQFPQLVADLALSPTSYVDAYNPRARTWEQQTVSAVCVVQSEQRLLFRTRMSLLQGMADAECPDLHDEIALQQLPPLSSVVGKRIAPSDAGPAPPPPKQPRTEPAPPLPTPTPETESAASSSSSSASSASTRAGISKRSSVPRDLFHHFMPPAGAALPLPIAHASPPPLAKRWPNDYTVCELAAGFRTMDAVLTSEPGVTQRAAFERAFGCRYVKSTVCRHRGVWRRAGRELRETYERMGADRRAVWTVFLRQVEGGTMRTDQGQSKGKGKGRGGGRADRPLAGEMTVVMAPQMAQMGGVVPSQPSSSSSLLPRPRSPAVRGPIMGSLGPPPPGFDPNNLRQFGPPVEKSVRPSRATTMRLMDSDDDKAEPSGHLGSVRPLSTIRRFKDSVHDYMPFGPEVCAIIDTPQFQRLRHIKQLGTSYYVWPGASHNRFEHSLGVAFLSNLMAEHLQQSQRELGITLRDIKCVTIAGLCHDLGHGPWSHVWDGQFIPRALPGNKWKHEDASDMMFDTLVRENDLELPEDDVAFVKALIAGDRTKCKDTEKPFLFDIVANKRNGLDVDKLIHSARVIENEICYDIKDANQIYELCYTRFSLHKRIYNHKTAKAIEYMIVDALLSADKHMHFAKDISNARRFLYLTDDIMTRIEATEQPELEEARAIFHRVHRRDLYRCVDYKVFPWAEQAMCQSYFTPEAIVDAAKGDPDGGADPALLAELEPSDVIVDITKMHYGMGDKNPLESVKFYSKQHPNTCEKAKKEDISLLMPEVFGEVLLRVYTRDDRFFGIIQAGYNTLLKALGGGPSEDPLQSPPRSPTPPVFPAPSTPPRKTRTLSRVHSAGARLLSLGTTPTPNTFMAVTKDFQGRAASPTRRKSGKRERDAEKGESPPRKKAKPAPPPTDDDLEF</sequence>
<evidence type="ECO:0000313" key="4">
    <source>
        <dbReference type="Proteomes" id="UP000639403"/>
    </source>
</evidence>
<dbReference type="GO" id="GO:0008832">
    <property type="term" value="F:dGTPase activity"/>
    <property type="evidence" value="ECO:0007669"/>
    <property type="project" value="TreeGrafter"/>
</dbReference>
<dbReference type="PANTHER" id="PTHR11373">
    <property type="entry name" value="DEOXYNUCLEOSIDE TRIPHOSPHATE TRIPHOSPHOHYDROLASE"/>
    <property type="match status" value="1"/>
</dbReference>
<accession>A0A8H7P5N5</accession>
<feature type="domain" description="HD/PDEase" evidence="2">
    <location>
        <begin position="488"/>
        <end position="623"/>
    </location>
</feature>